<dbReference type="AlphaFoldDB" id="A0A1Y6BVH1"/>
<evidence type="ECO:0000256" key="1">
    <source>
        <dbReference type="SAM" id="MobiDB-lite"/>
    </source>
</evidence>
<gene>
    <name evidence="3" type="ORF">SAMN06296036_107265</name>
</gene>
<evidence type="ECO:0000256" key="2">
    <source>
        <dbReference type="SAM" id="SignalP"/>
    </source>
</evidence>
<keyword evidence="2" id="KW-0732">Signal</keyword>
<dbReference type="STRING" id="1513793.SAMN06296036_107265"/>
<evidence type="ECO:0000313" key="3">
    <source>
        <dbReference type="EMBL" id="SMF23053.1"/>
    </source>
</evidence>
<name>A0A1Y6BVH1_9BACT</name>
<protein>
    <submittedName>
        <fullName evidence="3">Uncharacterized protein</fullName>
    </submittedName>
</protein>
<evidence type="ECO:0000313" key="4">
    <source>
        <dbReference type="Proteomes" id="UP000192907"/>
    </source>
</evidence>
<dbReference type="Proteomes" id="UP000192907">
    <property type="component" value="Unassembled WGS sequence"/>
</dbReference>
<feature type="chain" id="PRO_5013209756" evidence="2">
    <location>
        <begin position="22"/>
        <end position="586"/>
    </location>
</feature>
<organism evidence="3 4">
    <name type="scientific">Pseudobacteriovorax antillogorgiicola</name>
    <dbReference type="NCBI Taxonomy" id="1513793"/>
    <lineage>
        <taxon>Bacteria</taxon>
        <taxon>Pseudomonadati</taxon>
        <taxon>Bdellovibrionota</taxon>
        <taxon>Oligoflexia</taxon>
        <taxon>Oligoflexales</taxon>
        <taxon>Pseudobacteriovoracaceae</taxon>
        <taxon>Pseudobacteriovorax</taxon>
    </lineage>
</organism>
<feature type="compositionally biased region" description="Basic and acidic residues" evidence="1">
    <location>
        <begin position="451"/>
        <end position="467"/>
    </location>
</feature>
<feature type="signal peptide" evidence="2">
    <location>
        <begin position="1"/>
        <end position="21"/>
    </location>
</feature>
<sequence>MKRAMASALAYLIFFEPVVRAAPNFRLAENKLKKFDLGDLGDLDIHRKLNVPDDKSLRIEDPFIGTKSSGISGGRGQPNIINIGGGFPSDRLPDWRKQPKIHIKGDNLGKSVLDALYEGKDPTIACNARLKTVSPSRFYDLQSKVGRFLKTEESKFQEAVSSLGGEAVSPPLMEGVSDCTNTQKKACSELLVESINNPRQMALNSKCSQKTVNKYEKLINSVEAPSFSISSNQVDEDVQERFLEIKDMYDHQKVYFEDSETCENQYEMTLTIIAALDGDPTSKLANAETKELMDLLKSVNPSAHEALDCLVANQDGSKIKLGGQSRQDGQLVGTITGTVYRDKINTRGAGPLAPIVACATNAICASTVSGVVIAAYAAWSSDKNAEEANRIAEESAREANRIAAEAVKAAQEANRLSAEANRIAAEALELEKKSGADQKDNSNPNPSHSTTVEEKDKKDPSKSKPIKDVNPFNIHGANSLGIHWTREGGWNARDNTPINRNPHNLHFSKGTEAAVCEGVYERQIAESSDYKHILNRSNKFTTYSQEFEENMGKESDPIDYKSNEFRGKKAIVPLKCHIQNWESIKR</sequence>
<dbReference type="EMBL" id="FWZT01000007">
    <property type="protein sequence ID" value="SMF23053.1"/>
    <property type="molecule type" value="Genomic_DNA"/>
</dbReference>
<reference evidence="4" key="1">
    <citation type="submission" date="2017-04" db="EMBL/GenBank/DDBJ databases">
        <authorList>
            <person name="Varghese N."/>
            <person name="Submissions S."/>
        </authorList>
    </citation>
    <scope>NUCLEOTIDE SEQUENCE [LARGE SCALE GENOMIC DNA]</scope>
    <source>
        <strain evidence="4">RKEM611</strain>
    </source>
</reference>
<accession>A0A1Y6BVH1</accession>
<feature type="region of interest" description="Disordered" evidence="1">
    <location>
        <begin position="432"/>
        <end position="477"/>
    </location>
</feature>
<proteinExistence type="predicted"/>
<feature type="compositionally biased region" description="Polar residues" evidence="1">
    <location>
        <begin position="441"/>
        <end position="450"/>
    </location>
</feature>
<keyword evidence="4" id="KW-1185">Reference proteome</keyword>
<dbReference type="RefSeq" id="WP_132318161.1">
    <property type="nucleotide sequence ID" value="NZ_FWZT01000007.1"/>
</dbReference>